<dbReference type="AlphaFoldDB" id="M1DNA0"/>
<evidence type="ECO:0000313" key="2">
    <source>
        <dbReference type="Proteomes" id="UP000011115"/>
    </source>
</evidence>
<protein>
    <submittedName>
        <fullName evidence="1">Transcription factor</fullName>
    </submittedName>
</protein>
<reference evidence="1" key="2">
    <citation type="submission" date="2015-06" db="UniProtKB">
        <authorList>
            <consortium name="EnsemblPlants"/>
        </authorList>
    </citation>
    <scope>IDENTIFICATION</scope>
    <source>
        <strain evidence="1">DM1-3 516 R44</strain>
    </source>
</reference>
<dbReference type="EnsemblPlants" id="PGSC0003DMT400091731">
    <property type="protein sequence ID" value="PGSC0003DMT400091731"/>
    <property type="gene ID" value="PGSC0003DMG400041302"/>
</dbReference>
<keyword evidence="2" id="KW-1185">Reference proteome</keyword>
<dbReference type="Gramene" id="PGSC0003DMT400091731">
    <property type="protein sequence ID" value="PGSC0003DMT400091731"/>
    <property type="gene ID" value="PGSC0003DMG400041302"/>
</dbReference>
<dbReference type="STRING" id="4113.M1DNA0"/>
<sequence length="153" mass="17668">MLRKNDKRKSIIFDHDVNMEDVLYACQNMNCPQSQLGLGFEDKNSRIEHESSCSYGKIKSDQNNQESAYDNFSSLIGEIKKPQEEMEITIQQDFENYHAQILVHGVVENFGNFWDDDATTNENLNSSQDVLNHEVAISIWDLDCDDSYIDHVI</sequence>
<proteinExistence type="predicted"/>
<organism evidence="1 2">
    <name type="scientific">Solanum tuberosum</name>
    <name type="common">Potato</name>
    <dbReference type="NCBI Taxonomy" id="4113"/>
    <lineage>
        <taxon>Eukaryota</taxon>
        <taxon>Viridiplantae</taxon>
        <taxon>Streptophyta</taxon>
        <taxon>Embryophyta</taxon>
        <taxon>Tracheophyta</taxon>
        <taxon>Spermatophyta</taxon>
        <taxon>Magnoliopsida</taxon>
        <taxon>eudicotyledons</taxon>
        <taxon>Gunneridae</taxon>
        <taxon>Pentapetalae</taxon>
        <taxon>asterids</taxon>
        <taxon>lamiids</taxon>
        <taxon>Solanales</taxon>
        <taxon>Solanaceae</taxon>
        <taxon>Solanoideae</taxon>
        <taxon>Solaneae</taxon>
        <taxon>Solanum</taxon>
    </lineage>
</organism>
<dbReference type="Proteomes" id="UP000011115">
    <property type="component" value="Unassembled WGS sequence"/>
</dbReference>
<dbReference type="PaxDb" id="4113-PGSC0003DMT400091731"/>
<evidence type="ECO:0000313" key="1">
    <source>
        <dbReference type="EnsemblPlants" id="PGSC0003DMT400091731"/>
    </source>
</evidence>
<dbReference type="InParanoid" id="M1DNA0"/>
<accession>M1DNA0</accession>
<name>M1DNA0_SOLTU</name>
<dbReference type="HOGENOM" id="CLU_1716477_0_0_1"/>
<reference evidence="2" key="1">
    <citation type="journal article" date="2011" name="Nature">
        <title>Genome sequence and analysis of the tuber crop potato.</title>
        <authorList>
            <consortium name="The Potato Genome Sequencing Consortium"/>
        </authorList>
    </citation>
    <scope>NUCLEOTIDE SEQUENCE [LARGE SCALE GENOMIC DNA]</scope>
    <source>
        <strain evidence="2">cv. DM1-3 516 R44</strain>
    </source>
</reference>